<keyword evidence="2 10" id="KW-0963">Cytoplasm</keyword>
<dbReference type="FunFam" id="3.10.290.10:FF:000022">
    <property type="entry name" value="Tyrosine--tRNA ligase"/>
    <property type="match status" value="1"/>
</dbReference>
<feature type="short sequence motif" description="'KMSKS' region" evidence="10">
    <location>
        <begin position="226"/>
        <end position="230"/>
    </location>
</feature>
<dbReference type="EMBL" id="ANFM02000032">
    <property type="protein sequence ID" value="EOD78493.1"/>
    <property type="molecule type" value="Genomic_DNA"/>
</dbReference>
<evidence type="ECO:0000313" key="12">
    <source>
        <dbReference type="EMBL" id="EOD78493.1"/>
    </source>
</evidence>
<comment type="function">
    <text evidence="10">Catalyzes the attachment of tyrosine to tRNA(Tyr) in a two-step reaction: tyrosine is first activated by ATP to form Tyr-AMP and then transferred to the acceptor end of tRNA(Tyr).</text>
</comment>
<dbReference type="PANTHER" id="PTHR11766">
    <property type="entry name" value="TYROSYL-TRNA SYNTHETASE"/>
    <property type="match status" value="1"/>
</dbReference>
<dbReference type="GO" id="GO:0005524">
    <property type="term" value="F:ATP binding"/>
    <property type="evidence" value="ECO:0007669"/>
    <property type="project" value="UniProtKB-UniRule"/>
</dbReference>
<evidence type="ECO:0000256" key="4">
    <source>
        <dbReference type="ARBA" id="ARBA00022741"/>
    </source>
</evidence>
<comment type="similarity">
    <text evidence="10">Belongs to the class-I aminoacyl-tRNA synthetase family. TyrS type 2 subfamily.</text>
</comment>
<feature type="short sequence motif" description="'HIGH' region" evidence="10">
    <location>
        <begin position="42"/>
        <end position="51"/>
    </location>
</feature>
<evidence type="ECO:0000256" key="3">
    <source>
        <dbReference type="ARBA" id="ARBA00022598"/>
    </source>
</evidence>
<comment type="catalytic activity">
    <reaction evidence="9 10">
        <text>tRNA(Tyr) + L-tyrosine + ATP = L-tyrosyl-tRNA(Tyr) + AMP + diphosphate + H(+)</text>
        <dbReference type="Rhea" id="RHEA:10220"/>
        <dbReference type="Rhea" id="RHEA-COMP:9706"/>
        <dbReference type="Rhea" id="RHEA-COMP:9707"/>
        <dbReference type="ChEBI" id="CHEBI:15378"/>
        <dbReference type="ChEBI" id="CHEBI:30616"/>
        <dbReference type="ChEBI" id="CHEBI:33019"/>
        <dbReference type="ChEBI" id="CHEBI:58315"/>
        <dbReference type="ChEBI" id="CHEBI:78442"/>
        <dbReference type="ChEBI" id="CHEBI:78536"/>
        <dbReference type="ChEBI" id="CHEBI:456215"/>
        <dbReference type="EC" id="6.1.1.1"/>
    </reaction>
</comment>
<evidence type="ECO:0000256" key="9">
    <source>
        <dbReference type="ARBA" id="ARBA00048248"/>
    </source>
</evidence>
<dbReference type="Gene3D" id="3.40.50.620">
    <property type="entry name" value="HUPs"/>
    <property type="match status" value="1"/>
</dbReference>
<evidence type="ECO:0000256" key="10">
    <source>
        <dbReference type="HAMAP-Rule" id="MF_02007"/>
    </source>
</evidence>
<dbReference type="InterPro" id="IPR001412">
    <property type="entry name" value="aa-tRNA-synth_I_CS"/>
</dbReference>
<comment type="subunit">
    <text evidence="1 10">Homodimer.</text>
</comment>
<dbReference type="RefSeq" id="WP_002540434.1">
    <property type="nucleotide sequence ID" value="NZ_ANFM02000032.1"/>
</dbReference>
<dbReference type="CDD" id="cd00165">
    <property type="entry name" value="S4"/>
    <property type="match status" value="1"/>
</dbReference>
<dbReference type="SUPFAM" id="SSF52374">
    <property type="entry name" value="Nucleotidylyl transferase"/>
    <property type="match status" value="1"/>
</dbReference>
<keyword evidence="4 10" id="KW-0547">Nucleotide-binding</keyword>
<gene>
    <name evidence="10" type="primary">tyrS</name>
    <name evidence="12" type="ORF">D515_02852</name>
</gene>
<protein>
    <recommendedName>
        <fullName evidence="10">Tyrosine--tRNA ligase</fullName>
        <ecNumber evidence="10">6.1.1.1</ecNumber>
    </recommendedName>
    <alternativeName>
        <fullName evidence="10">Tyrosyl-tRNA synthetase</fullName>
        <shortName evidence="10">TyrRS</shortName>
    </alternativeName>
</protein>
<evidence type="ECO:0000313" key="13">
    <source>
        <dbReference type="Proteomes" id="UP000011223"/>
    </source>
</evidence>
<keyword evidence="5 10" id="KW-0067">ATP-binding</keyword>
<dbReference type="AlphaFoldDB" id="R1GQK3"/>
<dbReference type="FunFam" id="3.40.50.620:FF:000061">
    <property type="entry name" value="Tyrosine--tRNA ligase"/>
    <property type="match status" value="1"/>
</dbReference>
<keyword evidence="6 11" id="KW-0694">RNA-binding</keyword>
<dbReference type="InterPro" id="IPR036986">
    <property type="entry name" value="S4_RNA-bd_sf"/>
</dbReference>
<evidence type="ECO:0000256" key="7">
    <source>
        <dbReference type="ARBA" id="ARBA00022917"/>
    </source>
</evidence>
<keyword evidence="3 10" id="KW-0436">Ligase</keyword>
<name>R1GQK3_9GAMM</name>
<comment type="subcellular location">
    <subcellularLocation>
        <location evidence="10">Cytoplasm</location>
    </subcellularLocation>
</comment>
<dbReference type="PANTHER" id="PTHR11766:SF1">
    <property type="entry name" value="TYROSINE--TRNA LIGASE"/>
    <property type="match status" value="1"/>
</dbReference>
<organism evidence="12 13">
    <name type="scientific">Grimontia indica</name>
    <dbReference type="NCBI Taxonomy" id="1056512"/>
    <lineage>
        <taxon>Bacteria</taxon>
        <taxon>Pseudomonadati</taxon>
        <taxon>Pseudomonadota</taxon>
        <taxon>Gammaproteobacteria</taxon>
        <taxon>Vibrionales</taxon>
        <taxon>Vibrionaceae</taxon>
        <taxon>Grimontia</taxon>
    </lineage>
</organism>
<proteinExistence type="inferred from homology"/>
<dbReference type="Proteomes" id="UP000011223">
    <property type="component" value="Unassembled WGS sequence"/>
</dbReference>
<dbReference type="InterPro" id="IPR024088">
    <property type="entry name" value="Tyr-tRNA-ligase_bac-type"/>
</dbReference>
<comment type="caution">
    <text evidence="12">The sequence shown here is derived from an EMBL/GenBank/DDBJ whole genome shotgun (WGS) entry which is preliminary data.</text>
</comment>
<keyword evidence="8 10" id="KW-0030">Aminoacyl-tRNA synthetase</keyword>
<dbReference type="Gene3D" id="3.10.290.10">
    <property type="entry name" value="RNA-binding S4 domain"/>
    <property type="match status" value="1"/>
</dbReference>
<keyword evidence="13" id="KW-1185">Reference proteome</keyword>
<dbReference type="HAMAP" id="MF_02007">
    <property type="entry name" value="Tyr_tRNA_synth_type2"/>
    <property type="match status" value="1"/>
</dbReference>
<dbReference type="InterPro" id="IPR014729">
    <property type="entry name" value="Rossmann-like_a/b/a_fold"/>
</dbReference>
<accession>R1GQK3</accession>
<dbReference type="PROSITE" id="PS00178">
    <property type="entry name" value="AA_TRNA_LIGASE_I"/>
    <property type="match status" value="1"/>
</dbReference>
<dbReference type="GO" id="GO:0004831">
    <property type="term" value="F:tyrosine-tRNA ligase activity"/>
    <property type="evidence" value="ECO:0007669"/>
    <property type="project" value="UniProtKB-UniRule"/>
</dbReference>
<sequence length="395" mass="43918">MASIEAALAEIKRGVEELIPEEGLIAKLKENRPLRIKLGADPTAPDIHLGHTVIMNKLRAFQELGHEVIFLIGDYTAMVGDPSGKNTTRPPLTREQVLSNAETYKEQIFKILDPEKTRIEFNSSWLSELGTDGMIRLAASSTVARMLERDDFKKRYSNNQPIAIHEFIYPLLQGYDSVALEADVELGGTDQKFNLLMGRELQKQNSQSQQVVITMPLLVGLDGVKKMSKSANNYIGISDVPTEMFGKIMSISDDLMWNYYELLSFRPLEEIAGLKEEIANGRNPRDVKILLAKEIIARFHSEADAEAAEAEFINRFQKGAMPDEMPEFSFEQGVAIANLLKDAALVGSTSDAMRMIRQGAVKIDGEKLDDTKLVPAAGTAVYQVGKRKFARITLA</sequence>
<reference evidence="12 13" key="1">
    <citation type="journal article" date="2014" name="PLoS ONE">
        <title>Grimontia indica AK16(T), sp. nov., Isolated from a Seawater Sample Reports the Presence of Pathogenic Genes Similar to Vibrio Genus.</title>
        <authorList>
            <person name="Singh A."/>
            <person name="Vaidya B."/>
            <person name="Khatri I."/>
            <person name="Srinivas T.N."/>
            <person name="Subramanian S."/>
            <person name="Korpole S."/>
            <person name="Pinnaka A.K."/>
        </authorList>
    </citation>
    <scope>NUCLEOTIDE SEQUENCE [LARGE SCALE GENOMIC DNA]</scope>
    <source>
        <strain evidence="12 13">AK16</strain>
    </source>
</reference>
<evidence type="ECO:0000256" key="1">
    <source>
        <dbReference type="ARBA" id="ARBA00011738"/>
    </source>
</evidence>
<evidence type="ECO:0000256" key="11">
    <source>
        <dbReference type="PROSITE-ProRule" id="PRU00182"/>
    </source>
</evidence>
<dbReference type="SUPFAM" id="SSF55174">
    <property type="entry name" value="Alpha-L RNA-binding motif"/>
    <property type="match status" value="1"/>
</dbReference>
<dbReference type="PRINTS" id="PR01040">
    <property type="entry name" value="TRNASYNTHTYR"/>
</dbReference>
<evidence type="ECO:0000256" key="2">
    <source>
        <dbReference type="ARBA" id="ARBA00022490"/>
    </source>
</evidence>
<dbReference type="GO" id="GO:0003723">
    <property type="term" value="F:RNA binding"/>
    <property type="evidence" value="ECO:0007669"/>
    <property type="project" value="UniProtKB-KW"/>
</dbReference>
<dbReference type="InterPro" id="IPR024108">
    <property type="entry name" value="Tyr-tRNA-ligase_bac_2"/>
</dbReference>
<dbReference type="GO" id="GO:0005829">
    <property type="term" value="C:cytosol"/>
    <property type="evidence" value="ECO:0007669"/>
    <property type="project" value="TreeGrafter"/>
</dbReference>
<dbReference type="CDD" id="cd00805">
    <property type="entry name" value="TyrRS_core"/>
    <property type="match status" value="1"/>
</dbReference>
<dbReference type="GO" id="GO:0006437">
    <property type="term" value="P:tyrosyl-tRNA aminoacylation"/>
    <property type="evidence" value="ECO:0007669"/>
    <property type="project" value="UniProtKB-UniRule"/>
</dbReference>
<keyword evidence="7 10" id="KW-0648">Protein biosynthesis</keyword>
<feature type="binding site" evidence="10">
    <location>
        <position position="229"/>
    </location>
    <ligand>
        <name>ATP</name>
        <dbReference type="ChEBI" id="CHEBI:30616"/>
    </ligand>
</feature>
<dbReference type="PROSITE" id="PS50889">
    <property type="entry name" value="S4"/>
    <property type="match status" value="1"/>
</dbReference>
<evidence type="ECO:0000256" key="8">
    <source>
        <dbReference type="ARBA" id="ARBA00023146"/>
    </source>
</evidence>
<dbReference type="InterPro" id="IPR002305">
    <property type="entry name" value="aa-tRNA-synth_Ic"/>
</dbReference>
<dbReference type="InterPro" id="IPR002307">
    <property type="entry name" value="Tyr-tRNA-ligase"/>
</dbReference>
<evidence type="ECO:0000256" key="5">
    <source>
        <dbReference type="ARBA" id="ARBA00022840"/>
    </source>
</evidence>
<evidence type="ECO:0000256" key="6">
    <source>
        <dbReference type="ARBA" id="ARBA00022884"/>
    </source>
</evidence>
<dbReference type="EC" id="6.1.1.1" evidence="10"/>
<dbReference type="eggNOG" id="COG0162">
    <property type="taxonomic scope" value="Bacteria"/>
</dbReference>
<dbReference type="Pfam" id="PF00579">
    <property type="entry name" value="tRNA-synt_1b"/>
    <property type="match status" value="1"/>
</dbReference>
<dbReference type="Gene3D" id="1.10.240.10">
    <property type="entry name" value="Tyrosyl-Transfer RNA Synthetase"/>
    <property type="match status" value="1"/>
</dbReference>
<dbReference type="FunFam" id="1.10.240.10:FF:000006">
    <property type="entry name" value="Tyrosine--tRNA ligase"/>
    <property type="match status" value="1"/>
</dbReference>
<dbReference type="NCBIfam" id="TIGR00234">
    <property type="entry name" value="tyrS"/>
    <property type="match status" value="1"/>
</dbReference>